<reference evidence="5" key="1">
    <citation type="submission" date="2020-02" db="EMBL/GenBank/DDBJ databases">
        <authorList>
            <person name="Chen W.-M."/>
        </authorList>
    </citation>
    <scope>NUCLEOTIDE SEQUENCE</scope>
    <source>
        <strain evidence="5">NBD-18</strain>
    </source>
</reference>
<evidence type="ECO:0000259" key="4">
    <source>
        <dbReference type="Pfam" id="PF13458"/>
    </source>
</evidence>
<proteinExistence type="inferred from homology"/>
<sequence>MILKKLTLAVALSLTGFAATTSHAQSSGGAVKIGVLADMSSIYSSIGGKGLVDAAKMAVEDFGGSVLGKPIELLSVDTQNKVDVASSRARQWFDVDGVDMVTDMPTSAIALAVSKLGEEKKKIVMVTSAATSDLTGKACSPYTAHWTYDTYAMSVGTAAAVVKSGGDTWYFLSADYAFGQALERDATQVIEANGGKVLGSAKHPLSAPDFSSFILQAQSSKAKVIGLANGGQDTSNAIKQAAEFGVGKSGQKVAALLAFLSDIKSIGLPLAQGLYLTEAFYWDLNDKTREWSQRFYKRNGVMPTMTQAGTYGAVTHYLQAVKAVGSKDSDKVMAQMRETPINDFMTTNGTLRKDGRVVRDMYLFQVKTPAESKGEWDLYKTIATTPGNIAFRPMDKGGCPFIK</sequence>
<evidence type="ECO:0000256" key="1">
    <source>
        <dbReference type="ARBA" id="ARBA00010062"/>
    </source>
</evidence>
<feature type="chain" id="PRO_5025465079" evidence="3">
    <location>
        <begin position="25"/>
        <end position="403"/>
    </location>
</feature>
<dbReference type="InterPro" id="IPR028082">
    <property type="entry name" value="Peripla_BP_I"/>
</dbReference>
<dbReference type="InterPro" id="IPR028081">
    <property type="entry name" value="Leu-bd"/>
</dbReference>
<organism evidence="5">
    <name type="scientific">Sheuella amnicola</name>
    <dbReference type="NCBI Taxonomy" id="2707330"/>
    <lineage>
        <taxon>Bacteria</taxon>
        <taxon>Pseudomonadati</taxon>
        <taxon>Pseudomonadota</taxon>
        <taxon>Betaproteobacteria</taxon>
        <taxon>Burkholderiales</taxon>
        <taxon>Alcaligenaceae</taxon>
        <taxon>Sheuella</taxon>
    </lineage>
</organism>
<keyword evidence="2 3" id="KW-0732">Signal</keyword>
<accession>A0A6B2R2A4</accession>
<protein>
    <submittedName>
        <fullName evidence="5">ABC transporter substrate-binding protein</fullName>
    </submittedName>
</protein>
<dbReference type="AlphaFoldDB" id="A0A6B2R2A4"/>
<dbReference type="Pfam" id="PF13458">
    <property type="entry name" value="Peripla_BP_6"/>
    <property type="match status" value="1"/>
</dbReference>
<dbReference type="PANTHER" id="PTHR30483">
    <property type="entry name" value="LEUCINE-SPECIFIC-BINDING PROTEIN"/>
    <property type="match status" value="1"/>
</dbReference>
<dbReference type="Gene3D" id="3.40.50.2300">
    <property type="match status" value="2"/>
</dbReference>
<evidence type="ECO:0000313" key="5">
    <source>
        <dbReference type="EMBL" id="NDY84352.1"/>
    </source>
</evidence>
<comment type="caution">
    <text evidence="5">The sequence shown here is derived from an EMBL/GenBank/DDBJ whole genome shotgun (WGS) entry which is preliminary data.</text>
</comment>
<feature type="domain" description="Leucine-binding protein" evidence="4">
    <location>
        <begin position="31"/>
        <end position="367"/>
    </location>
</feature>
<gene>
    <name evidence="5" type="ORF">G3I67_14050</name>
</gene>
<comment type="similarity">
    <text evidence="1">Belongs to the leucine-binding protein family.</text>
</comment>
<feature type="signal peptide" evidence="3">
    <location>
        <begin position="1"/>
        <end position="24"/>
    </location>
</feature>
<evidence type="ECO:0000256" key="2">
    <source>
        <dbReference type="ARBA" id="ARBA00022729"/>
    </source>
</evidence>
<dbReference type="EMBL" id="JAAGRN010000011">
    <property type="protein sequence ID" value="NDY84352.1"/>
    <property type="molecule type" value="Genomic_DNA"/>
</dbReference>
<name>A0A6B2R2A4_9BURK</name>
<dbReference type="CDD" id="cd06327">
    <property type="entry name" value="PBP1_SBP-like"/>
    <property type="match status" value="1"/>
</dbReference>
<dbReference type="InterPro" id="IPR051010">
    <property type="entry name" value="BCAA_transport"/>
</dbReference>
<evidence type="ECO:0000256" key="3">
    <source>
        <dbReference type="SAM" id="SignalP"/>
    </source>
</evidence>
<dbReference type="PANTHER" id="PTHR30483:SF6">
    <property type="entry name" value="PERIPLASMIC BINDING PROTEIN OF ABC TRANSPORTER FOR NATURAL AMINO ACIDS"/>
    <property type="match status" value="1"/>
</dbReference>
<dbReference type="SUPFAM" id="SSF53822">
    <property type="entry name" value="Periplasmic binding protein-like I"/>
    <property type="match status" value="1"/>
</dbReference>